<dbReference type="InterPro" id="IPR001645">
    <property type="entry name" value="Folylpolyglutamate_synth"/>
</dbReference>
<evidence type="ECO:0000256" key="7">
    <source>
        <dbReference type="ARBA" id="ARBA00022840"/>
    </source>
</evidence>
<keyword evidence="4" id="KW-0436">Ligase</keyword>
<dbReference type="Proteomes" id="UP000463883">
    <property type="component" value="Chromosome"/>
</dbReference>
<keyword evidence="5" id="KW-0479">Metal-binding</keyword>
<dbReference type="PANTHER" id="PTHR11136">
    <property type="entry name" value="FOLYLPOLYGLUTAMATE SYNTHASE-RELATED"/>
    <property type="match status" value="1"/>
</dbReference>
<evidence type="ECO:0000256" key="1">
    <source>
        <dbReference type="ARBA" id="ARBA00001946"/>
    </source>
</evidence>
<evidence type="ECO:0000256" key="3">
    <source>
        <dbReference type="ARBA" id="ARBA00013025"/>
    </source>
</evidence>
<evidence type="ECO:0000313" key="12">
    <source>
        <dbReference type="Proteomes" id="UP000463883"/>
    </source>
</evidence>
<keyword evidence="7" id="KW-0067">ATP-binding</keyword>
<dbReference type="GO" id="GO:0046872">
    <property type="term" value="F:metal ion binding"/>
    <property type="evidence" value="ECO:0007669"/>
    <property type="project" value="UniProtKB-KW"/>
</dbReference>
<evidence type="ECO:0000313" key="11">
    <source>
        <dbReference type="EMBL" id="QHI71515.1"/>
    </source>
</evidence>
<comment type="catalytic activity">
    <reaction evidence="9">
        <text>(6S)-5,6,7,8-tetrahydrofolyl-(gamma-L-Glu)(n) + L-glutamate + ATP = (6S)-5,6,7,8-tetrahydrofolyl-(gamma-L-Glu)(n+1) + ADP + phosphate + H(+)</text>
        <dbReference type="Rhea" id="RHEA:10580"/>
        <dbReference type="Rhea" id="RHEA-COMP:14738"/>
        <dbReference type="Rhea" id="RHEA-COMP:14740"/>
        <dbReference type="ChEBI" id="CHEBI:15378"/>
        <dbReference type="ChEBI" id="CHEBI:29985"/>
        <dbReference type="ChEBI" id="CHEBI:30616"/>
        <dbReference type="ChEBI" id="CHEBI:43474"/>
        <dbReference type="ChEBI" id="CHEBI:141005"/>
        <dbReference type="ChEBI" id="CHEBI:456216"/>
        <dbReference type="EC" id="6.3.2.17"/>
    </reaction>
</comment>
<protein>
    <recommendedName>
        <fullName evidence="3">tetrahydrofolate synthase</fullName>
        <ecNumber evidence="3">6.3.2.17</ecNumber>
    </recommendedName>
</protein>
<evidence type="ECO:0000256" key="6">
    <source>
        <dbReference type="ARBA" id="ARBA00022741"/>
    </source>
</evidence>
<dbReference type="GO" id="GO:0005524">
    <property type="term" value="F:ATP binding"/>
    <property type="evidence" value="ECO:0007669"/>
    <property type="project" value="UniProtKB-KW"/>
</dbReference>
<evidence type="ECO:0000256" key="9">
    <source>
        <dbReference type="ARBA" id="ARBA00047493"/>
    </source>
</evidence>
<dbReference type="GO" id="GO:0008841">
    <property type="term" value="F:dihydrofolate synthase activity"/>
    <property type="evidence" value="ECO:0007669"/>
    <property type="project" value="TreeGrafter"/>
</dbReference>
<proteinExistence type="inferred from homology"/>
<dbReference type="AlphaFoldDB" id="A0A6P1MKI3"/>
<dbReference type="GO" id="GO:0005737">
    <property type="term" value="C:cytoplasm"/>
    <property type="evidence" value="ECO:0007669"/>
    <property type="project" value="TreeGrafter"/>
</dbReference>
<dbReference type="EMBL" id="CP047591">
    <property type="protein sequence ID" value="QHI71515.1"/>
    <property type="molecule type" value="Genomic_DNA"/>
</dbReference>
<dbReference type="InterPro" id="IPR018109">
    <property type="entry name" value="Folylpolyglutamate_synth_CS"/>
</dbReference>
<dbReference type="Pfam" id="PF08245">
    <property type="entry name" value="Mur_ligase_M"/>
    <property type="match status" value="1"/>
</dbReference>
<evidence type="ECO:0000256" key="5">
    <source>
        <dbReference type="ARBA" id="ARBA00022723"/>
    </source>
</evidence>
<comment type="cofactor">
    <cofactor evidence="1">
        <name>Mg(2+)</name>
        <dbReference type="ChEBI" id="CHEBI:18420"/>
    </cofactor>
</comment>
<dbReference type="FunFam" id="3.40.1190.10:FF:000011">
    <property type="entry name" value="Folylpolyglutamate synthase/dihydrofolate synthase"/>
    <property type="match status" value="1"/>
</dbReference>
<dbReference type="Gene3D" id="3.40.1190.10">
    <property type="entry name" value="Mur-like, catalytic domain"/>
    <property type="match status" value="1"/>
</dbReference>
<evidence type="ECO:0000256" key="2">
    <source>
        <dbReference type="ARBA" id="ARBA00008276"/>
    </source>
</evidence>
<accession>A0A6P1MKI3</accession>
<keyword evidence="6" id="KW-0547">Nucleotide-binding</keyword>
<evidence type="ECO:0000259" key="10">
    <source>
        <dbReference type="Pfam" id="PF08245"/>
    </source>
</evidence>
<keyword evidence="12" id="KW-1185">Reference proteome</keyword>
<dbReference type="SUPFAM" id="SSF53623">
    <property type="entry name" value="MurD-like peptide ligases, catalytic domain"/>
    <property type="match status" value="1"/>
</dbReference>
<feature type="domain" description="Mur ligase central" evidence="10">
    <location>
        <begin position="44"/>
        <end position="216"/>
    </location>
</feature>
<gene>
    <name evidence="11" type="ORF">Ami3637_03175</name>
</gene>
<organism evidence="11 12">
    <name type="scientific">Aminipila terrae</name>
    <dbReference type="NCBI Taxonomy" id="2697030"/>
    <lineage>
        <taxon>Bacteria</taxon>
        <taxon>Bacillati</taxon>
        <taxon>Bacillota</taxon>
        <taxon>Clostridia</taxon>
        <taxon>Peptostreptococcales</taxon>
        <taxon>Anaerovoracaceae</taxon>
        <taxon>Aminipila</taxon>
    </lineage>
</organism>
<dbReference type="InterPro" id="IPR013221">
    <property type="entry name" value="Mur_ligase_cen"/>
</dbReference>
<dbReference type="KEGG" id="amic:Ami3637_03175"/>
<sequence length="233" mass="26122">MDKKNTINKFKEFERFGSRLGLERMATLMELLGNPEKNLKYIHVAGTNGKGSVCKYIYEALQGNGYKVGLFTSPFLEVFNERIEFDHQLISDEDLEKCTNIVLEKIDIMLSKGLDSPTEFEVITAVAFVYFNMKNADFVVLEVGLGGKGDSTNIIEKPLACVITSISFDHMDRLGDTIEEIAAEKAGIIKEGVPVIINVERPEAAKVIARKAYEKIACSMMWQKLSMPLQKKV</sequence>
<dbReference type="NCBIfam" id="TIGR01499">
    <property type="entry name" value="folC"/>
    <property type="match status" value="1"/>
</dbReference>
<keyword evidence="8" id="KW-0460">Magnesium</keyword>
<dbReference type="GO" id="GO:0004326">
    <property type="term" value="F:tetrahydrofolylpolyglutamate synthase activity"/>
    <property type="evidence" value="ECO:0007669"/>
    <property type="project" value="UniProtKB-EC"/>
</dbReference>
<dbReference type="InterPro" id="IPR036565">
    <property type="entry name" value="Mur-like_cat_sf"/>
</dbReference>
<evidence type="ECO:0000256" key="4">
    <source>
        <dbReference type="ARBA" id="ARBA00022598"/>
    </source>
</evidence>
<dbReference type="RefSeq" id="WP_162361290.1">
    <property type="nucleotide sequence ID" value="NZ_CP047591.1"/>
</dbReference>
<dbReference type="EC" id="6.3.2.17" evidence="3"/>
<dbReference type="PANTHER" id="PTHR11136:SF0">
    <property type="entry name" value="DIHYDROFOLATE SYNTHETASE-RELATED"/>
    <property type="match status" value="1"/>
</dbReference>
<evidence type="ECO:0000256" key="8">
    <source>
        <dbReference type="ARBA" id="ARBA00022842"/>
    </source>
</evidence>
<dbReference type="PROSITE" id="PS01012">
    <property type="entry name" value="FOLYLPOLYGLU_SYNT_2"/>
    <property type="match status" value="1"/>
</dbReference>
<name>A0A6P1MKI3_9FIRM</name>
<reference evidence="11 12" key="1">
    <citation type="submission" date="2020-01" db="EMBL/GenBank/DDBJ databases">
        <title>Genomic analysis of Aminipila sp. CBA3637.</title>
        <authorList>
            <person name="Kim Y.B."/>
            <person name="Roh S.W."/>
        </authorList>
    </citation>
    <scope>NUCLEOTIDE SEQUENCE [LARGE SCALE GENOMIC DNA]</scope>
    <source>
        <strain evidence="11 12">CBA3637</strain>
    </source>
</reference>
<comment type="similarity">
    <text evidence="2">Belongs to the folylpolyglutamate synthase family.</text>
</comment>